<keyword evidence="2 4" id="KW-0472">Membrane</keyword>
<evidence type="ECO:0000313" key="8">
    <source>
        <dbReference type="EMBL" id="TKZ22005.1"/>
    </source>
</evidence>
<gene>
    <name evidence="8" type="ORF">FAP39_02050</name>
</gene>
<comment type="subcellular location">
    <subcellularLocation>
        <location evidence="1">Cell outer membrane</location>
    </subcellularLocation>
</comment>
<dbReference type="SUPFAM" id="SSF103088">
    <property type="entry name" value="OmpA-like"/>
    <property type="match status" value="1"/>
</dbReference>
<dbReference type="PRINTS" id="PR01021">
    <property type="entry name" value="OMPADOMAIN"/>
</dbReference>
<feature type="region of interest" description="Disordered" evidence="5">
    <location>
        <begin position="167"/>
        <end position="186"/>
    </location>
</feature>
<feature type="domain" description="OmpA-like" evidence="7">
    <location>
        <begin position="198"/>
        <end position="316"/>
    </location>
</feature>
<dbReference type="Proteomes" id="UP000306575">
    <property type="component" value="Unassembled WGS sequence"/>
</dbReference>
<dbReference type="PROSITE" id="PS51123">
    <property type="entry name" value="OMPA_2"/>
    <property type="match status" value="1"/>
</dbReference>
<dbReference type="Pfam" id="PF00691">
    <property type="entry name" value="OmpA"/>
    <property type="match status" value="1"/>
</dbReference>
<dbReference type="EMBL" id="SULI01000002">
    <property type="protein sequence ID" value="TKZ22005.1"/>
    <property type="molecule type" value="Genomic_DNA"/>
</dbReference>
<feature type="chain" id="PRO_5020848720" evidence="6">
    <location>
        <begin position="19"/>
        <end position="316"/>
    </location>
</feature>
<evidence type="ECO:0000259" key="7">
    <source>
        <dbReference type="PROSITE" id="PS51123"/>
    </source>
</evidence>
<dbReference type="InterPro" id="IPR006664">
    <property type="entry name" value="OMP_bac"/>
</dbReference>
<protein>
    <submittedName>
        <fullName evidence="8">OmpA family protein</fullName>
    </submittedName>
</protein>
<feature type="compositionally biased region" description="Basic and acidic residues" evidence="5">
    <location>
        <begin position="173"/>
        <end position="186"/>
    </location>
</feature>
<dbReference type="InterPro" id="IPR050330">
    <property type="entry name" value="Bact_OuterMem_StrucFunc"/>
</dbReference>
<dbReference type="CDD" id="cd07185">
    <property type="entry name" value="OmpA_C-like"/>
    <property type="match status" value="1"/>
</dbReference>
<comment type="caution">
    <text evidence="8">The sequence shown here is derived from an EMBL/GenBank/DDBJ whole genome shotgun (WGS) entry which is preliminary data.</text>
</comment>
<evidence type="ECO:0000256" key="3">
    <source>
        <dbReference type="ARBA" id="ARBA00023237"/>
    </source>
</evidence>
<dbReference type="OrthoDB" id="9792021at2"/>
<evidence type="ECO:0000256" key="5">
    <source>
        <dbReference type="SAM" id="MobiDB-lite"/>
    </source>
</evidence>
<dbReference type="InterPro" id="IPR036737">
    <property type="entry name" value="OmpA-like_sf"/>
</dbReference>
<evidence type="ECO:0000256" key="1">
    <source>
        <dbReference type="ARBA" id="ARBA00004442"/>
    </source>
</evidence>
<evidence type="ECO:0000256" key="4">
    <source>
        <dbReference type="PROSITE-ProRule" id="PRU00473"/>
    </source>
</evidence>
<reference evidence="8 9" key="1">
    <citation type="submission" date="2019-04" db="EMBL/GenBank/DDBJ databases">
        <title>Genome sequence of Pelagicola litoralis CL-ES2.</title>
        <authorList>
            <person name="Cao J."/>
        </authorList>
    </citation>
    <scope>NUCLEOTIDE SEQUENCE [LARGE SCALE GENOMIC DNA]</scope>
    <source>
        <strain evidence="8 9">CL-ES2</strain>
    </source>
</reference>
<accession>A0A4U7N7V7</accession>
<feature type="signal peptide" evidence="6">
    <location>
        <begin position="1"/>
        <end position="18"/>
    </location>
</feature>
<keyword evidence="9" id="KW-1185">Reference proteome</keyword>
<organism evidence="8 9">
    <name type="scientific">Shimia litoralis</name>
    <dbReference type="NCBI Taxonomy" id="420403"/>
    <lineage>
        <taxon>Bacteria</taxon>
        <taxon>Pseudomonadati</taxon>
        <taxon>Pseudomonadota</taxon>
        <taxon>Alphaproteobacteria</taxon>
        <taxon>Rhodobacterales</taxon>
        <taxon>Roseobacteraceae</taxon>
    </lineage>
</organism>
<proteinExistence type="predicted"/>
<dbReference type="Gene3D" id="3.30.1330.60">
    <property type="entry name" value="OmpA-like domain"/>
    <property type="match status" value="1"/>
</dbReference>
<dbReference type="PANTHER" id="PTHR30329:SF21">
    <property type="entry name" value="LIPOPROTEIN YIAD-RELATED"/>
    <property type="match status" value="1"/>
</dbReference>
<dbReference type="InterPro" id="IPR006665">
    <property type="entry name" value="OmpA-like"/>
</dbReference>
<keyword evidence="3" id="KW-0998">Cell outer membrane</keyword>
<dbReference type="PRINTS" id="PR01023">
    <property type="entry name" value="NAFLGMOTY"/>
</dbReference>
<dbReference type="AlphaFoldDB" id="A0A4U7N7V7"/>
<evidence type="ECO:0000313" key="9">
    <source>
        <dbReference type="Proteomes" id="UP000306575"/>
    </source>
</evidence>
<dbReference type="RefSeq" id="WP_138014717.1">
    <property type="nucleotide sequence ID" value="NZ_SULI01000002.1"/>
</dbReference>
<keyword evidence="6" id="KW-0732">Signal</keyword>
<dbReference type="GO" id="GO:0009279">
    <property type="term" value="C:cell outer membrane"/>
    <property type="evidence" value="ECO:0007669"/>
    <property type="project" value="UniProtKB-SubCell"/>
</dbReference>
<evidence type="ECO:0000256" key="6">
    <source>
        <dbReference type="SAM" id="SignalP"/>
    </source>
</evidence>
<evidence type="ECO:0000256" key="2">
    <source>
        <dbReference type="ARBA" id="ARBA00023136"/>
    </source>
</evidence>
<name>A0A4U7N7V7_9RHOB</name>
<sequence length="316" mass="33900">MKCAISICLAVLPNVALAFTPELPSGALQLSAYTSEGSHYELPIDVFDGAQLPTARIKGTVYRDTWRIEEGFVSTTDLVTSLEQQLAQAGYDIVLTCESDACGGFDFRFKTEILPPPEMFVDLSDYRFISARRAGVNGPEAVGVMVSQTAIAGMVQVIQVAPRAPSQEVLAKPPEEGDVRPNLRPDTDIGATNLISRLSESGHVVLADLSFETGSSRLAKGPFETLKTLSEFLVSNPDIRVVLVGHTDNSGDLDKNIELSKKRAESVQTRLSDTYGVPIAQIQARGVGYLAPLGSNADPAGRDANRRVEVVLLAAP</sequence>
<dbReference type="PANTHER" id="PTHR30329">
    <property type="entry name" value="STATOR ELEMENT OF FLAGELLAR MOTOR COMPLEX"/>
    <property type="match status" value="1"/>
</dbReference>